<dbReference type="KEGG" id="cmic:caldi_26950"/>
<reference evidence="4" key="1">
    <citation type="submission" date="2022-03" db="EMBL/GenBank/DDBJ databases">
        <title>Complete genome sequence of Caldinitratiruptor microaerophilus.</title>
        <authorList>
            <person name="Mukaiyama R."/>
            <person name="Nishiyama T."/>
            <person name="Ueda K."/>
        </authorList>
    </citation>
    <scope>NUCLEOTIDE SEQUENCE</scope>
    <source>
        <strain evidence="4">JCM 16183</strain>
    </source>
</reference>
<feature type="transmembrane region" description="Helical" evidence="2">
    <location>
        <begin position="107"/>
        <end position="125"/>
    </location>
</feature>
<feature type="transmembrane region" description="Helical" evidence="2">
    <location>
        <begin position="230"/>
        <end position="250"/>
    </location>
</feature>
<dbReference type="InterPro" id="IPR037185">
    <property type="entry name" value="EmrE-like"/>
</dbReference>
<sequence>MAGSILSGTGAGALFAVLAALSFALWNIYLQRGLEKGGGPRLSMLTLSLSVTAAFLPLSLWLGSRGALPPVRAAGVAWFLVAGLLTAAAGPLCAAHATRRIGATRTTALRLLDPFFAYLLASVFLGERLGGRAVGGIVLIVAALLLLRLDGRRGAAASGGGVAAGVAFAVAASLLFTLGSVARKAGLGIVPSAVVAGAGEGVAGVLAVLPAIAAARAWGELRAAFRPEALDLWWSGLSAAAGTLFLNLALQRAPVPVAVALRNTSPWFALVLVPLLIGRQHRPGPWIWASTALLTAGMLLIVTG</sequence>
<dbReference type="Proteomes" id="UP001163687">
    <property type="component" value="Chromosome"/>
</dbReference>
<evidence type="ECO:0000313" key="4">
    <source>
        <dbReference type="EMBL" id="BDG61605.1"/>
    </source>
</evidence>
<feature type="transmembrane region" description="Helical" evidence="2">
    <location>
        <begin position="161"/>
        <end position="182"/>
    </location>
</feature>
<proteinExistence type="inferred from homology"/>
<feature type="transmembrane region" description="Helical" evidence="2">
    <location>
        <begin position="194"/>
        <end position="218"/>
    </location>
</feature>
<comment type="similarity">
    <text evidence="1">Belongs to the EamA transporter family.</text>
</comment>
<keyword evidence="5" id="KW-1185">Reference proteome</keyword>
<evidence type="ECO:0000259" key="3">
    <source>
        <dbReference type="Pfam" id="PF00892"/>
    </source>
</evidence>
<keyword evidence="2" id="KW-0472">Membrane</keyword>
<dbReference type="EMBL" id="AP025628">
    <property type="protein sequence ID" value="BDG61605.1"/>
    <property type="molecule type" value="Genomic_DNA"/>
</dbReference>
<dbReference type="PANTHER" id="PTHR22911">
    <property type="entry name" value="ACYL-MALONYL CONDENSING ENZYME-RELATED"/>
    <property type="match status" value="1"/>
</dbReference>
<dbReference type="AlphaFoldDB" id="A0AA35CLN0"/>
<accession>A0AA35CLN0</accession>
<feature type="transmembrane region" description="Helical" evidence="2">
    <location>
        <begin position="285"/>
        <end position="303"/>
    </location>
</feature>
<dbReference type="GO" id="GO:0016020">
    <property type="term" value="C:membrane"/>
    <property type="evidence" value="ECO:0007669"/>
    <property type="project" value="InterPro"/>
</dbReference>
<feature type="transmembrane region" description="Helical" evidence="2">
    <location>
        <begin position="42"/>
        <end position="63"/>
    </location>
</feature>
<evidence type="ECO:0000313" key="5">
    <source>
        <dbReference type="Proteomes" id="UP001163687"/>
    </source>
</evidence>
<name>A0AA35CLN0_9FIRM</name>
<dbReference type="SUPFAM" id="SSF103481">
    <property type="entry name" value="Multidrug resistance efflux transporter EmrE"/>
    <property type="match status" value="2"/>
</dbReference>
<dbReference type="PANTHER" id="PTHR22911:SF137">
    <property type="entry name" value="SOLUTE CARRIER FAMILY 35 MEMBER G2-RELATED"/>
    <property type="match status" value="1"/>
</dbReference>
<gene>
    <name evidence="4" type="ORF">caldi_26950</name>
</gene>
<feature type="domain" description="EamA" evidence="3">
    <location>
        <begin position="12"/>
        <end position="147"/>
    </location>
</feature>
<feature type="transmembrane region" description="Helical" evidence="2">
    <location>
        <begin position="131"/>
        <end position="149"/>
    </location>
</feature>
<feature type="transmembrane region" description="Helical" evidence="2">
    <location>
        <begin position="75"/>
        <end position="95"/>
    </location>
</feature>
<dbReference type="InterPro" id="IPR000620">
    <property type="entry name" value="EamA_dom"/>
</dbReference>
<keyword evidence="2" id="KW-1133">Transmembrane helix</keyword>
<dbReference type="RefSeq" id="WP_264842238.1">
    <property type="nucleotide sequence ID" value="NZ_AP025628.1"/>
</dbReference>
<evidence type="ECO:0000256" key="1">
    <source>
        <dbReference type="ARBA" id="ARBA00007362"/>
    </source>
</evidence>
<feature type="transmembrane region" description="Helical" evidence="2">
    <location>
        <begin position="256"/>
        <end position="278"/>
    </location>
</feature>
<keyword evidence="2" id="KW-0812">Transmembrane</keyword>
<organism evidence="4 5">
    <name type="scientific">Caldinitratiruptor microaerophilus</name>
    <dbReference type="NCBI Taxonomy" id="671077"/>
    <lineage>
        <taxon>Bacteria</taxon>
        <taxon>Bacillati</taxon>
        <taxon>Bacillota</taxon>
        <taxon>Clostridia</taxon>
        <taxon>Eubacteriales</taxon>
        <taxon>Symbiobacteriaceae</taxon>
        <taxon>Caldinitratiruptor</taxon>
    </lineage>
</organism>
<feature type="transmembrane region" description="Helical" evidence="2">
    <location>
        <begin position="12"/>
        <end position="30"/>
    </location>
</feature>
<dbReference type="Pfam" id="PF00892">
    <property type="entry name" value="EamA"/>
    <property type="match status" value="1"/>
</dbReference>
<protein>
    <recommendedName>
        <fullName evidence="3">EamA domain-containing protein</fullName>
    </recommendedName>
</protein>
<evidence type="ECO:0000256" key="2">
    <source>
        <dbReference type="SAM" id="Phobius"/>
    </source>
</evidence>